<gene>
    <name evidence="2" type="ORF">SAMN05444580_104240</name>
</gene>
<name>A0A1G6UMM0_9NOCA</name>
<keyword evidence="3" id="KW-1185">Reference proteome</keyword>
<feature type="signal peptide" evidence="1">
    <location>
        <begin position="1"/>
        <end position="29"/>
    </location>
</feature>
<organism evidence="2 3">
    <name type="scientific">Rhodococcus tukisamuensis</name>
    <dbReference type="NCBI Taxonomy" id="168276"/>
    <lineage>
        <taxon>Bacteria</taxon>
        <taxon>Bacillati</taxon>
        <taxon>Actinomycetota</taxon>
        <taxon>Actinomycetes</taxon>
        <taxon>Mycobacteriales</taxon>
        <taxon>Nocardiaceae</taxon>
        <taxon>Rhodococcus</taxon>
    </lineage>
</organism>
<sequence>MNTRKLSQLLAATALSTAVVTGAAAPASAAPRSNPLAPIAASVENASAGGSGAPEGLTADALIAARNAGLPIYESGRVVIVSATKMGAIYATEYRRVHDVDALDSPATKFVVVGAAAPDNFYVVHGYNNRDSIVVNMRPSGDPVWGGLSYDTTPQSWWNSPLVQLPGGGPDVGVAFVR</sequence>
<evidence type="ECO:0000313" key="2">
    <source>
        <dbReference type="EMBL" id="SDD42563.1"/>
    </source>
</evidence>
<protein>
    <submittedName>
        <fullName evidence="2">Uncharacterized protein</fullName>
    </submittedName>
</protein>
<dbReference type="AlphaFoldDB" id="A0A1G6UMM0"/>
<keyword evidence="1" id="KW-0732">Signal</keyword>
<dbReference type="Proteomes" id="UP000199417">
    <property type="component" value="Unassembled WGS sequence"/>
</dbReference>
<feature type="chain" id="PRO_5011723889" evidence="1">
    <location>
        <begin position="30"/>
        <end position="178"/>
    </location>
</feature>
<accession>A0A1G6UMM0</accession>
<proteinExistence type="predicted"/>
<dbReference type="EMBL" id="FNAB01000004">
    <property type="protein sequence ID" value="SDD42563.1"/>
    <property type="molecule type" value="Genomic_DNA"/>
</dbReference>
<reference evidence="2 3" key="1">
    <citation type="submission" date="2016-10" db="EMBL/GenBank/DDBJ databases">
        <authorList>
            <person name="de Groot N.N."/>
        </authorList>
    </citation>
    <scope>NUCLEOTIDE SEQUENCE [LARGE SCALE GENOMIC DNA]</scope>
    <source>
        <strain evidence="2 3">JCM 11308</strain>
    </source>
</reference>
<dbReference type="STRING" id="168276.SAMN05444580_104240"/>
<evidence type="ECO:0000313" key="3">
    <source>
        <dbReference type="Proteomes" id="UP000199417"/>
    </source>
</evidence>
<evidence type="ECO:0000256" key="1">
    <source>
        <dbReference type="SAM" id="SignalP"/>
    </source>
</evidence>